<dbReference type="PANTHER" id="PTHR42798">
    <property type="entry name" value="LIPOPROTEIN-RELEASING SYSTEM ATP-BINDING PROTEIN LOLD"/>
    <property type="match status" value="1"/>
</dbReference>
<dbReference type="PROSITE" id="PS50893">
    <property type="entry name" value="ABC_TRANSPORTER_2"/>
    <property type="match status" value="1"/>
</dbReference>
<comment type="caution">
    <text evidence="6">The sequence shown here is derived from an EMBL/GenBank/DDBJ whole genome shotgun (WGS) entry which is preliminary data.</text>
</comment>
<keyword evidence="7" id="KW-1185">Reference proteome</keyword>
<dbReference type="InterPro" id="IPR017911">
    <property type="entry name" value="MacB-like_ATP-bd"/>
</dbReference>
<dbReference type="Gene3D" id="3.40.50.300">
    <property type="entry name" value="P-loop containing nucleotide triphosphate hydrolases"/>
    <property type="match status" value="1"/>
</dbReference>
<evidence type="ECO:0000256" key="4">
    <source>
        <dbReference type="ARBA" id="ARBA00038388"/>
    </source>
</evidence>
<keyword evidence="1" id="KW-0813">Transport</keyword>
<dbReference type="GO" id="GO:0022857">
    <property type="term" value="F:transmembrane transporter activity"/>
    <property type="evidence" value="ECO:0007669"/>
    <property type="project" value="UniProtKB-ARBA"/>
</dbReference>
<evidence type="ECO:0000259" key="5">
    <source>
        <dbReference type="PROSITE" id="PS50893"/>
    </source>
</evidence>
<organism evidence="6 7">
    <name type="scientific">Thalassotalea piscium</name>
    <dbReference type="NCBI Taxonomy" id="1230533"/>
    <lineage>
        <taxon>Bacteria</taxon>
        <taxon>Pseudomonadati</taxon>
        <taxon>Pseudomonadota</taxon>
        <taxon>Gammaproteobacteria</taxon>
        <taxon>Alteromonadales</taxon>
        <taxon>Colwelliaceae</taxon>
        <taxon>Thalassotalea</taxon>
    </lineage>
</organism>
<dbReference type="GO" id="GO:0005524">
    <property type="term" value="F:ATP binding"/>
    <property type="evidence" value="ECO:0007669"/>
    <property type="project" value="UniProtKB-KW"/>
</dbReference>
<proteinExistence type="inferred from homology"/>
<keyword evidence="2" id="KW-0547">Nucleotide-binding</keyword>
<dbReference type="InterPro" id="IPR003439">
    <property type="entry name" value="ABC_transporter-like_ATP-bd"/>
</dbReference>
<dbReference type="CDD" id="cd03255">
    <property type="entry name" value="ABC_MJ0796_LolCDE_FtsE"/>
    <property type="match status" value="1"/>
</dbReference>
<sequence length="250" mass="27148">MPLDSEVILKVSALTKSVPLEDKILELLQPVNLSVNAGESLAIVGSSGSGKTTLLSILAGLDIPTKGEVYLKNYPLHQLNEEQRSQVRAEHVGFIFQQFLLVNSLTALENVMLPAELANLPDAKTKGLELLKQVGLSERASHYPSQLSGGEQQRVAIARAFITRPDILFADEPTGNLDAKTGKHIEDLLFELNDKLGTTLVLVTHDAKLAARCKRQVVMDSGFLTENRSKESVQGNISAAEQGHFASINE</sequence>
<accession>A0A7X0TVA1</accession>
<reference evidence="6 7" key="1">
    <citation type="submission" date="2020-08" db="EMBL/GenBank/DDBJ databases">
        <title>Genomic Encyclopedia of Type Strains, Phase IV (KMG-IV): sequencing the most valuable type-strain genomes for metagenomic binning, comparative biology and taxonomic classification.</title>
        <authorList>
            <person name="Goeker M."/>
        </authorList>
    </citation>
    <scope>NUCLEOTIDE SEQUENCE [LARGE SCALE GENOMIC DNA]</scope>
    <source>
        <strain evidence="6 7">DSM 26287</strain>
    </source>
</reference>
<comment type="similarity">
    <text evidence="4">Belongs to the ABC transporter superfamily. Macrolide exporter (TC 3.A.1.122) family.</text>
</comment>
<keyword evidence="3 6" id="KW-0067">ATP-binding</keyword>
<dbReference type="InterPro" id="IPR017871">
    <property type="entry name" value="ABC_transporter-like_CS"/>
</dbReference>
<evidence type="ECO:0000256" key="2">
    <source>
        <dbReference type="ARBA" id="ARBA00022741"/>
    </source>
</evidence>
<dbReference type="SUPFAM" id="SSF52540">
    <property type="entry name" value="P-loop containing nucleoside triphosphate hydrolases"/>
    <property type="match status" value="1"/>
</dbReference>
<evidence type="ECO:0000313" key="7">
    <source>
        <dbReference type="Proteomes" id="UP000537141"/>
    </source>
</evidence>
<dbReference type="RefSeq" id="WP_184426682.1">
    <property type="nucleotide sequence ID" value="NZ_AP027362.1"/>
</dbReference>
<evidence type="ECO:0000256" key="3">
    <source>
        <dbReference type="ARBA" id="ARBA00022840"/>
    </source>
</evidence>
<protein>
    <submittedName>
        <fullName evidence="6">Putative ABC transport system ATP-binding protein</fullName>
    </submittedName>
</protein>
<evidence type="ECO:0000313" key="6">
    <source>
        <dbReference type="EMBL" id="MBB6545038.1"/>
    </source>
</evidence>
<name>A0A7X0TVA1_9GAMM</name>
<feature type="domain" description="ABC transporter" evidence="5">
    <location>
        <begin position="9"/>
        <end position="246"/>
    </location>
</feature>
<dbReference type="AlphaFoldDB" id="A0A7X0TVA1"/>
<dbReference type="EMBL" id="JACHHU010000045">
    <property type="protein sequence ID" value="MBB6545038.1"/>
    <property type="molecule type" value="Genomic_DNA"/>
</dbReference>
<dbReference type="PROSITE" id="PS00211">
    <property type="entry name" value="ABC_TRANSPORTER_1"/>
    <property type="match status" value="1"/>
</dbReference>
<evidence type="ECO:0000256" key="1">
    <source>
        <dbReference type="ARBA" id="ARBA00022448"/>
    </source>
</evidence>
<dbReference type="Pfam" id="PF00005">
    <property type="entry name" value="ABC_tran"/>
    <property type="match status" value="1"/>
</dbReference>
<dbReference type="SMART" id="SM00382">
    <property type="entry name" value="AAA"/>
    <property type="match status" value="1"/>
</dbReference>
<dbReference type="InterPro" id="IPR027417">
    <property type="entry name" value="P-loop_NTPase"/>
</dbReference>
<dbReference type="FunFam" id="3.40.50.300:FF:000032">
    <property type="entry name" value="Export ABC transporter ATP-binding protein"/>
    <property type="match status" value="1"/>
</dbReference>
<dbReference type="GO" id="GO:1902495">
    <property type="term" value="C:transmembrane transporter complex"/>
    <property type="evidence" value="ECO:0007669"/>
    <property type="project" value="UniProtKB-ARBA"/>
</dbReference>
<dbReference type="InterPro" id="IPR003593">
    <property type="entry name" value="AAA+_ATPase"/>
</dbReference>
<dbReference type="Proteomes" id="UP000537141">
    <property type="component" value="Unassembled WGS sequence"/>
</dbReference>
<gene>
    <name evidence="6" type="ORF">HNQ55_003574</name>
</gene>
<dbReference type="GO" id="GO:0016887">
    <property type="term" value="F:ATP hydrolysis activity"/>
    <property type="evidence" value="ECO:0007669"/>
    <property type="project" value="InterPro"/>
</dbReference>
<dbReference type="PANTHER" id="PTHR42798:SF2">
    <property type="entry name" value="ABC TRANSPORTER ATP-BINDING PROTEIN MG467-RELATED"/>
    <property type="match status" value="1"/>
</dbReference>